<dbReference type="Proteomes" id="UP001213083">
    <property type="component" value="Unassembled WGS sequence"/>
</dbReference>
<feature type="chain" id="PRO_5044838578" evidence="2">
    <location>
        <begin position="25"/>
        <end position="94"/>
    </location>
</feature>
<feature type="signal peptide" evidence="2">
    <location>
        <begin position="1"/>
        <end position="24"/>
    </location>
</feature>
<dbReference type="EMBL" id="JAQIEV010000003">
    <property type="protein sequence ID" value="MDA3781975.1"/>
    <property type="molecule type" value="Genomic_DNA"/>
</dbReference>
<evidence type="ECO:0000313" key="4">
    <source>
        <dbReference type="Proteomes" id="UP001213083"/>
    </source>
</evidence>
<keyword evidence="2" id="KW-0732">Signal</keyword>
<accession>A0ABD4W047</accession>
<comment type="caution">
    <text evidence="3">The sequence shown here is derived from an EMBL/GenBank/DDBJ whole genome shotgun (WGS) entry which is preliminary data.</text>
</comment>
<evidence type="ECO:0000313" key="3">
    <source>
        <dbReference type="EMBL" id="MDA3781975.1"/>
    </source>
</evidence>
<organism evidence="3 4">
    <name type="scientific">Lactobacillus delbrueckii</name>
    <dbReference type="NCBI Taxonomy" id="1584"/>
    <lineage>
        <taxon>Bacteria</taxon>
        <taxon>Bacillati</taxon>
        <taxon>Bacillota</taxon>
        <taxon>Bacilli</taxon>
        <taxon>Lactobacillales</taxon>
        <taxon>Lactobacillaceae</taxon>
        <taxon>Lactobacillus</taxon>
    </lineage>
</organism>
<evidence type="ECO:0000256" key="1">
    <source>
        <dbReference type="SAM" id="MobiDB-lite"/>
    </source>
</evidence>
<reference evidence="3 4" key="1">
    <citation type="submission" date="2023-01" db="EMBL/GenBank/DDBJ databases">
        <title>Sequencing of the bacterial strains from artisanal fermented milk Matsoni.</title>
        <authorList>
            <person name="Rozman V."/>
            <person name="Accetto T."/>
            <person name="Bogovic Matijasic B."/>
        </authorList>
    </citation>
    <scope>NUCLEOTIDE SEQUENCE [LARGE SCALE GENOMIC DNA]</scope>
    <source>
        <strain evidence="4">lbl143</strain>
    </source>
</reference>
<protein>
    <submittedName>
        <fullName evidence="3">Uncharacterized protein</fullName>
    </submittedName>
</protein>
<dbReference type="RefSeq" id="WP_236151459.1">
    <property type="nucleotide sequence ID" value="NZ_BNHX01000005.1"/>
</dbReference>
<gene>
    <name evidence="3" type="ORF">PF593_02205</name>
</gene>
<proteinExistence type="predicted"/>
<sequence>MDKKLLCLLLLAAAFIGQAQTAQAATVSKMPGTKNMRIYAKVTKKGASKKVTTTKYFKYSKIQPTASKKTKKGKFFPAAGKKPKNSLDRGKAFQ</sequence>
<dbReference type="AlphaFoldDB" id="A0ABD4W047"/>
<feature type="compositionally biased region" description="Basic and acidic residues" evidence="1">
    <location>
        <begin position="85"/>
        <end position="94"/>
    </location>
</feature>
<feature type="region of interest" description="Disordered" evidence="1">
    <location>
        <begin position="68"/>
        <end position="94"/>
    </location>
</feature>
<name>A0ABD4W047_9LACO</name>
<evidence type="ECO:0000256" key="2">
    <source>
        <dbReference type="SAM" id="SignalP"/>
    </source>
</evidence>